<reference evidence="5" key="4">
    <citation type="journal article" date="2016" name="BMC Genomics">
        <title>Gene evolution and gene expression after whole genome duplication in fish: the PhyloFish database.</title>
        <authorList>
            <person name="Pasquier J."/>
            <person name="Cabau C."/>
            <person name="Nguyen T."/>
            <person name="Jouanno E."/>
            <person name="Severac D."/>
            <person name="Braasch I."/>
            <person name="Journot L."/>
            <person name="Pontarotti P."/>
            <person name="Klopp C."/>
            <person name="Postlethwait J.H."/>
            <person name="Guiguen Y."/>
            <person name="Bobe J."/>
        </authorList>
    </citation>
    <scope>NUCLEOTIDE SEQUENCE</scope>
    <source>
        <strain evidence="5">Tuebingen</strain>
    </source>
</reference>
<feature type="compositionally biased region" description="Acidic residues" evidence="2">
    <location>
        <begin position="914"/>
        <end position="943"/>
    </location>
</feature>
<feature type="region of interest" description="Disordered" evidence="2">
    <location>
        <begin position="392"/>
        <end position="417"/>
    </location>
</feature>
<dbReference type="Pfam" id="PF15717">
    <property type="entry name" value="PCM1_C"/>
    <property type="match status" value="1"/>
</dbReference>
<dbReference type="RefSeq" id="NP_001108595.1">
    <property type="nucleotide sequence ID" value="NM_001115123.1"/>
</dbReference>
<reference evidence="5" key="3">
    <citation type="journal article" date="2015" name="Dev. Cell">
        <title>Reverse genetic screening reveals poor correlation between morpholino-induced and mutant phenotypes in zebrafish.</title>
        <authorList>
            <person name="Kok F.O."/>
            <person name="Shin M."/>
            <person name="Ni C.W."/>
            <person name="Gupta A."/>
            <person name="Grosse A.S."/>
            <person name="van Impel A."/>
            <person name="Kirchmaier B.C."/>
            <person name="Peterson-Maduro J."/>
            <person name="Kourkoulis G."/>
            <person name="Male I."/>
            <person name="DeSantis D.F."/>
            <person name="Sheppard-Tindell S."/>
            <person name="Ebarasi L."/>
            <person name="Betsholtz C."/>
            <person name="Schulte-Merker S."/>
            <person name="Wolfe S.A."/>
            <person name="Lawson N.D."/>
        </authorList>
    </citation>
    <scope>NUCLEOTIDE SEQUENCE</scope>
    <source>
        <strain evidence="5">Tuebingen</strain>
    </source>
</reference>
<feature type="compositionally biased region" description="Basic and acidic residues" evidence="2">
    <location>
        <begin position="1765"/>
        <end position="1783"/>
    </location>
</feature>
<name>A0A8M1NI52_DANRE</name>
<keyword evidence="1" id="KW-0175">Coiled coil</keyword>
<dbReference type="OrthoDB" id="2125770at2759"/>
<dbReference type="GO" id="GO:0071539">
    <property type="term" value="P:protein localization to centrosome"/>
    <property type="evidence" value="ECO:0007669"/>
    <property type="project" value="InterPro"/>
</dbReference>
<evidence type="ECO:0000259" key="3">
    <source>
        <dbReference type="Pfam" id="PF15717"/>
    </source>
</evidence>
<feature type="region of interest" description="Disordered" evidence="2">
    <location>
        <begin position="709"/>
        <end position="737"/>
    </location>
</feature>
<dbReference type="CTD" id="5108"/>
<protein>
    <submittedName>
        <fullName evidence="5">Pericentriolar material 1 protein</fullName>
    </submittedName>
</protein>
<dbReference type="PANTHER" id="PTHR14164">
    <property type="entry name" value="PERICENTRIOLAR MATERIAL 1-RELATED"/>
    <property type="match status" value="1"/>
</dbReference>
<evidence type="ECO:0007829" key="7">
    <source>
        <dbReference type="PeptideAtlas" id="A0A8M1NI52"/>
    </source>
</evidence>
<feature type="compositionally biased region" description="Low complexity" evidence="2">
    <location>
        <begin position="1870"/>
        <end position="1879"/>
    </location>
</feature>
<dbReference type="SMR" id="A0A8M1NI52"/>
<gene>
    <name evidence="5 6" type="primary">pcm1</name>
    <name evidence="5" type="synonym">wu:fb30g01</name>
    <name evidence="5" type="synonym">wu:fb94e03</name>
    <name evidence="5" type="synonym">wu:fe14f07</name>
</gene>
<dbReference type="GO" id="GO:0034454">
    <property type="term" value="P:microtubule anchoring at centrosome"/>
    <property type="evidence" value="ECO:0007669"/>
    <property type="project" value="InterPro"/>
</dbReference>
<feature type="compositionally biased region" description="Acidic residues" evidence="2">
    <location>
        <begin position="643"/>
        <end position="654"/>
    </location>
</feature>
<accession>A0A8M1NI52</accession>
<reference evidence="5" key="5">
    <citation type="journal article" date="2016" name="Nucleic Acids Res.">
        <title>Function-driven discovery of disease genes in zebrafish using an integrated genomics big data resource.</title>
        <authorList>
            <person name="Shim H."/>
            <person name="Kim J.H."/>
            <person name="Kim C.Y."/>
            <person name="Hwang S."/>
            <person name="Kim H."/>
            <person name="Yang S."/>
            <person name="Lee J.E."/>
            <person name="Lee I."/>
        </authorList>
    </citation>
    <scope>NUCLEOTIDE SEQUENCE</scope>
    <source>
        <strain evidence="5">Tuebingen</strain>
    </source>
</reference>
<feature type="compositionally biased region" description="Polar residues" evidence="2">
    <location>
        <begin position="1224"/>
        <end position="1245"/>
    </location>
</feature>
<feature type="domain" description="Pericentriolar material 1 protein C-terminal" evidence="3">
    <location>
        <begin position="1391"/>
        <end position="1989"/>
    </location>
</feature>
<feature type="compositionally biased region" description="Low complexity" evidence="2">
    <location>
        <begin position="1919"/>
        <end position="1932"/>
    </location>
</feature>
<feature type="region of interest" description="Disordered" evidence="2">
    <location>
        <begin position="871"/>
        <end position="1002"/>
    </location>
</feature>
<feature type="compositionally biased region" description="Polar residues" evidence="2">
    <location>
        <begin position="572"/>
        <end position="588"/>
    </location>
</feature>
<keyword evidence="4" id="KW-1185">Reference proteome</keyword>
<feature type="region of interest" description="Disordered" evidence="2">
    <location>
        <begin position="566"/>
        <end position="588"/>
    </location>
</feature>
<dbReference type="KEGG" id="dre:321709"/>
<reference evidence="5" key="7">
    <citation type="journal article" date="2021" name="Nucleic Acids Res.">
        <title>Prpf31 is essential for the survival and differentiation of retinal progenitor cells by modulating alternative splicing.</title>
        <authorList>
            <person name="Li J."/>
            <person name="Liu F."/>
            <person name="Lv Y."/>
            <person name="Sun K."/>
            <person name="Zhao Y."/>
            <person name="Reilly J."/>
            <person name="Zhang Y."/>
            <person name="Tu J."/>
            <person name="Yu S."/>
            <person name="Liu X."/>
            <person name="Qin Y."/>
            <person name="Huang Y."/>
            <person name="Gao P."/>
            <person name="Jia D."/>
            <person name="Chen X."/>
            <person name="Han Y."/>
            <person name="Shu X."/>
            <person name="Luo D."/>
            <person name="Tang Z."/>
            <person name="Liu M."/>
        </authorList>
    </citation>
    <scope>NUCLEOTIDE SEQUENCE</scope>
    <source>
        <strain evidence="5">Tuebingen</strain>
    </source>
</reference>
<feature type="compositionally biased region" description="Low complexity" evidence="2">
    <location>
        <begin position="1210"/>
        <end position="1223"/>
    </location>
</feature>
<feature type="region of interest" description="Disordered" evidence="2">
    <location>
        <begin position="1153"/>
        <end position="1341"/>
    </location>
</feature>
<feature type="region of interest" description="Disordered" evidence="2">
    <location>
        <begin position="791"/>
        <end position="843"/>
    </location>
</feature>
<feature type="compositionally biased region" description="Polar residues" evidence="2">
    <location>
        <begin position="57"/>
        <end position="70"/>
    </location>
</feature>
<feature type="compositionally biased region" description="Basic and acidic residues" evidence="2">
    <location>
        <begin position="1729"/>
        <end position="1750"/>
    </location>
</feature>
<reference evidence="5" key="2">
    <citation type="journal article" date="2012" name="Mol. Biol. Cell">
        <title>The centriolar satellite proteins Cep72 and Cep290 interact and are required for recruitment of BBS proteins to the cilium.</title>
        <authorList>
            <person name="Stowe T.R."/>
            <person name="Wilkinson C.J."/>
            <person name="Iqbal A."/>
            <person name="Stearns T."/>
        </authorList>
    </citation>
    <scope>NUCLEOTIDE SEQUENCE</scope>
    <source>
        <strain evidence="5">Tuebingen</strain>
    </source>
</reference>
<feature type="compositionally biased region" description="Low complexity" evidence="2">
    <location>
        <begin position="667"/>
        <end position="678"/>
    </location>
</feature>
<evidence type="ECO:0000313" key="6">
    <source>
        <dbReference type="ZFIN" id="ZDB-GENE-030131-428"/>
    </source>
</evidence>
<feature type="compositionally biased region" description="Polar residues" evidence="2">
    <location>
        <begin position="450"/>
        <end position="466"/>
    </location>
</feature>
<reference evidence="5" key="8">
    <citation type="submission" date="2025-08" db="UniProtKB">
        <authorList>
            <consortium name="RefSeq"/>
        </authorList>
    </citation>
    <scope>IDENTIFICATION</scope>
    <source>
        <strain evidence="5">Tuebingen</strain>
    </source>
</reference>
<feature type="region of interest" description="Disordered" evidence="2">
    <location>
        <begin position="638"/>
        <end position="678"/>
    </location>
</feature>
<feature type="compositionally biased region" description="Low complexity" evidence="2">
    <location>
        <begin position="402"/>
        <end position="417"/>
    </location>
</feature>
<feature type="region of interest" description="Disordered" evidence="2">
    <location>
        <begin position="1"/>
        <end position="88"/>
    </location>
</feature>
<feature type="coiled-coil region" evidence="1">
    <location>
        <begin position="748"/>
        <end position="775"/>
    </location>
</feature>
<feature type="coiled-coil region" evidence="1">
    <location>
        <begin position="278"/>
        <end position="305"/>
    </location>
</feature>
<feature type="region of interest" description="Disordered" evidence="2">
    <location>
        <begin position="1107"/>
        <end position="1130"/>
    </location>
</feature>
<reference evidence="5" key="6">
    <citation type="journal article" date="2020" name="Nat. Commun.">
        <title>PCM1 is necessary for focal ciliary integrity and is a candidate for severe schizophrenia.</title>
        <authorList>
            <person name="Monroe T.O."/>
            <person name="Garrett M.E."/>
            <person name="Kousi M."/>
            <person name="Rodriguiz R.M."/>
            <person name="Moon S."/>
            <person name="Bai Y."/>
            <person name="Brodar S.C."/>
            <person name="Soldano K.L."/>
            <person name="Savage J."/>
            <person name="Hansen T.F."/>
            <person name="Muzny D.M."/>
            <person name="Gibbs R.A."/>
            <person name="Barak L."/>
            <person name="Sullivan P.F."/>
            <person name="Ashley-Koch A.E."/>
            <person name="Sawa A."/>
            <person name="Wetsel W.C."/>
            <person name="Werge T."/>
            <person name="Katsanis N."/>
        </authorList>
    </citation>
    <scope>NUCLEOTIDE SEQUENCE</scope>
    <source>
        <strain evidence="5">Tuebingen</strain>
    </source>
</reference>
<feature type="compositionally biased region" description="Polar residues" evidence="2">
    <location>
        <begin position="1473"/>
        <end position="1490"/>
    </location>
</feature>
<proteinExistence type="evidence at protein level"/>
<evidence type="ECO:0000313" key="5">
    <source>
        <dbReference type="RefSeq" id="NP_001108595.1"/>
    </source>
</evidence>
<feature type="compositionally biased region" description="Polar residues" evidence="2">
    <location>
        <begin position="490"/>
        <end position="499"/>
    </location>
</feature>
<evidence type="ECO:0000256" key="2">
    <source>
        <dbReference type="SAM" id="MobiDB-lite"/>
    </source>
</evidence>
<feature type="compositionally biased region" description="Low complexity" evidence="2">
    <location>
        <begin position="1108"/>
        <end position="1122"/>
    </location>
</feature>
<organism evidence="4 5">
    <name type="scientific">Danio rerio</name>
    <name type="common">Zebrafish</name>
    <name type="synonym">Brachydanio rerio</name>
    <dbReference type="NCBI Taxonomy" id="7955"/>
    <lineage>
        <taxon>Eukaryota</taxon>
        <taxon>Metazoa</taxon>
        <taxon>Chordata</taxon>
        <taxon>Craniata</taxon>
        <taxon>Vertebrata</taxon>
        <taxon>Euteleostomi</taxon>
        <taxon>Actinopterygii</taxon>
        <taxon>Neopterygii</taxon>
        <taxon>Teleostei</taxon>
        <taxon>Ostariophysi</taxon>
        <taxon>Cypriniformes</taxon>
        <taxon>Danionidae</taxon>
        <taxon>Danioninae</taxon>
        <taxon>Danio</taxon>
    </lineage>
</organism>
<feature type="coiled-coil region" evidence="1">
    <location>
        <begin position="682"/>
        <end position="709"/>
    </location>
</feature>
<feature type="compositionally biased region" description="Polar residues" evidence="2">
    <location>
        <begin position="817"/>
        <end position="831"/>
    </location>
</feature>
<feature type="compositionally biased region" description="Low complexity" evidence="2">
    <location>
        <begin position="791"/>
        <end position="802"/>
    </location>
</feature>
<dbReference type="InterPro" id="IPR031446">
    <property type="entry name" value="PCM1_C"/>
</dbReference>
<evidence type="ECO:0000313" key="4">
    <source>
        <dbReference type="Proteomes" id="UP000000437"/>
    </source>
</evidence>
<keyword evidence="7" id="KW-1267">Proteomics identification</keyword>
<dbReference type="PANTHER" id="PTHR14164:SF12">
    <property type="entry name" value="PERICENTRIOLAR MATERIAL 1 PROTEIN"/>
    <property type="match status" value="1"/>
</dbReference>
<reference evidence="5" key="1">
    <citation type="journal article" date="2000" name="Genome Res.">
        <title>A comparative map of the zebrafish genome.</title>
        <authorList>
            <person name="Woods I.G."/>
            <person name="Kelly P.D."/>
            <person name="Chu F."/>
            <person name="Ngo-Hazelett P."/>
            <person name="Yan Y.L."/>
            <person name="Huang H."/>
            <person name="Postlethwait J.H."/>
            <person name="Talbot W.S."/>
        </authorList>
    </citation>
    <scope>NUCLEOTIDE SEQUENCE</scope>
    <source>
        <strain evidence="5">Tuebingen</strain>
    </source>
</reference>
<feature type="compositionally biased region" description="Polar residues" evidence="2">
    <location>
        <begin position="17"/>
        <end position="26"/>
    </location>
</feature>
<feature type="compositionally biased region" description="Polar residues" evidence="2">
    <location>
        <begin position="1836"/>
        <end position="1845"/>
    </location>
</feature>
<feature type="compositionally biased region" description="Polar residues" evidence="2">
    <location>
        <begin position="1800"/>
        <end position="1810"/>
    </location>
</feature>
<evidence type="ECO:0000256" key="1">
    <source>
        <dbReference type="SAM" id="Coils"/>
    </source>
</evidence>
<dbReference type="GO" id="GO:0060271">
    <property type="term" value="P:cilium assembly"/>
    <property type="evidence" value="ECO:0007669"/>
    <property type="project" value="InterPro"/>
</dbReference>
<feature type="compositionally biased region" description="Low complexity" evidence="2">
    <location>
        <begin position="975"/>
        <end position="997"/>
    </location>
</feature>
<dbReference type="AGR" id="ZFIN:ZDB-GENE-030131-428"/>
<feature type="region of interest" description="Disordered" evidence="2">
    <location>
        <begin position="1470"/>
        <end position="1491"/>
    </location>
</feature>
<sequence length="2018" mass="226075">MATGGTPFEDGTDEQEMQNWTISNGSLDDRLNNMDWGVQQKKANRSSEKNRKKFSAMSESRLTNDISPESTPGAGRRRARTPHSFPHVKYSTQMSVPDQAELDRLRQVINFTDLDERSIGSDSQGRVTAANNQRQLSTEAKKPFNFLPIHLNTNKSKEPTASTSSTPGGKEHKKQSPGKELFAPVPAVVKEPFSLDGAQRLGLEDARGELSIDSSQIVSKLVQIREYIGKATSMRDDLVEKNDVPANVERLSLLITHLKEQEKSYLRFLQKMLVKNPSREQKEELENMRKQHDLLKKMLEQQEQLRALQGRQAALLAMQQSAELAIAVMDDTVVTETTGSVSGRSITSELNDELNDLIQRFHNQLHDSQSQVVPDNRRQAECLSLSREVCRSRTTHNSRGQLPSSAPLTTASTSDSAKLSKLQELQDKKQTMDKILQELHSLRDQTLNNSSCKPPFLTQHTVSQRSARVGMSERPSVLGREGNGPRPVRQGSSSYTQIDDNSHSADKLRKLKEVHKRLNELRELVQYYEQTSDMVVDTVNENVKEEDEETEDGSLFEAMFDSEQENHEPVTNIRNPAQPQTPSNWMDMNSLTKTRSASNNRDGRLNTECEINNRSAANLRSLNIPSVIECQHNRDRPYVGVKDEDDEEVLEDDDGARGGGGGRDSDGSGSSHRSSLGGDAEYAQKVHRLQTAKQKLRQLQELVAMVQSDDTDGTTANEDEGLKQQPNNTRATAPKAQRDIALCDKARERLYEEKLKQQQHELKQLHEERQRLLEIQGKIQDIQWACPDLQSSVSSSASGQMSRKIPAAASTPAPVPLQSSSSAKANTSGLKPTTEPPPVTVTDNELWTEMRRHQMLREELRQRRKQLESLMAEQQRRSTLPDSPFRSDTHETQSYSRDERTVATWGGSTQCPLGDDDDDDYSSEVGAEEDDDDERDEGEESSSTDERHACSTQKQRNYNRNNREGLKVLSEVNTSPSPRGSRGRSRQQPQSERGSSSKAKRQENLRWAADLSLAEGAAPAHWQEQITHLQKQLNFSTTMCQTLLQDQQTLSYMLQALLTGPCGVVPNNVTSPQVPLIMHQLNQCYTQLAWQQNNVNRLKQTLNDLLRQQQSQSSSGQQQHQSVAHDPASPSMFLNYPSVNALNIPGLPNFSPFPTVGDFQQNQASSDQHHDPNISLKTEYMSFPPPLQRSPLNNAEKRFQSHSDNLTDANNSSWLNSSLNRSSQRPILTSDHPSQGEQNSLSSSPVPHPSTSRDHSYIPDSQESMSSLPDRADPTTVTKTFRAGRKAAAQASLASRDKTPNMKSRRKRGRGQKNTASVDSDSVSSDSHFERERSNQVKYKELNQDLLDKLTQEKLDSKTKNSKPNDLSSAYAWRTPFLSNRIACTEVPDVSSDFSLFEALRETIYSEVATLISQNESRPHFLIELFHELQLLNTDYLRQRALYSLQDIVTRHLTEKSVADEQASSLGPAVWATGSQSELTPSESLATSDNDASDKIVTVKSNSVLKRVPDRDSMDNESLLSTSSNLEPFASDDLGNTVIHLDKALARMREYERMKLRAECNTDNPEHSSAIAAATVASPQESPVLKVISLITNQKHVMQIMNAHCPQIDTQQLDRQIKAIMTEVIPFLKEHVGEVCSQKLLKAVRHMVLNLTQQNDESKEFVRFFHRQLEGILQDSLSKFVGRKLQDCGEDLLVEISEILFNELAFFRLMQDLDQNTSKNKLRTKRRSDHTSPKHSPHTEEMKTLEREKTFSPSYFDEDRDQDETERQEMPHEREEEKEKEAQSSEASEVEEEEGLPLSISLSKAETQALCNYGSGEDENEVEEMEEFEAGPVEVQTSLQASMDNTCEHRESSALQNETPQETKSDQDSSESSQLNSEPSDPKVIVQPPEEGGEEEKSASGDEGEEKEDSTSAPVQETPQSSDSASPDTDSPVMINTDEAGSGNTSQRSDEEDFVKVEDLPIQMSVLCEEELCKRISEEQQNNNLTAEILNGNTSELTGLVGNAQTLKEPETIGAQSA</sequence>
<feature type="compositionally biased region" description="Basic and acidic residues" evidence="2">
    <location>
        <begin position="885"/>
        <end position="901"/>
    </location>
</feature>
<feature type="compositionally biased region" description="Polar residues" evidence="2">
    <location>
        <begin position="151"/>
        <end position="167"/>
    </location>
</feature>
<feature type="compositionally biased region" description="Polar residues" evidence="2">
    <location>
        <begin position="120"/>
        <end position="138"/>
    </location>
</feature>
<feature type="compositionally biased region" description="Low complexity" evidence="2">
    <location>
        <begin position="1317"/>
        <end position="1326"/>
    </location>
</feature>
<dbReference type="GeneID" id="321709"/>
<feature type="region of interest" description="Disordered" evidence="2">
    <location>
        <begin position="450"/>
        <end position="504"/>
    </location>
</feature>
<feature type="compositionally biased region" description="Basic and acidic residues" evidence="2">
    <location>
        <begin position="1327"/>
        <end position="1341"/>
    </location>
</feature>
<feature type="region of interest" description="Disordered" evidence="2">
    <location>
        <begin position="116"/>
        <end position="181"/>
    </location>
</feature>
<dbReference type="GO" id="GO:0005813">
    <property type="term" value="C:centrosome"/>
    <property type="evidence" value="ECO:0000314"/>
    <property type="project" value="ZFIN"/>
</dbReference>
<feature type="region of interest" description="Disordered" evidence="2">
    <location>
        <begin position="1718"/>
        <end position="1957"/>
    </location>
</feature>
<dbReference type="InterPro" id="IPR024138">
    <property type="entry name" value="Pericentriolar_Pcm1"/>
</dbReference>
<feature type="compositionally biased region" description="Polar residues" evidence="2">
    <location>
        <begin position="950"/>
        <end position="960"/>
    </location>
</feature>
<dbReference type="ZFIN" id="ZDB-GENE-030131-428">
    <property type="gene designation" value="pcm1"/>
</dbReference>
<dbReference type="Proteomes" id="UP000000437">
    <property type="component" value="Chromosome 1"/>
</dbReference>
<feature type="compositionally biased region" description="Acidic residues" evidence="2">
    <location>
        <begin position="1816"/>
        <end position="1829"/>
    </location>
</feature>